<sequence>MVASSSFSPGYSSSNLLSTSSKRFTKDGLGGTSLQVQRELEVLSGTKGKEGVGVDEGTEGEALGEGAGVAVWASVGRGHGATFSAGRRRVPFSGAGGLEASLMSEGRIGENWLILANGGCCLSEELMLGGVRGGLPSDWALLPGHVGRMGKGGQEGEDVCKD</sequence>
<protein>
    <submittedName>
        <fullName evidence="1">Uncharacterized protein</fullName>
    </submittedName>
</protein>
<reference evidence="1" key="1">
    <citation type="journal article" date="2022" name="bioRxiv">
        <title>Sequencing and chromosome-scale assembly of the giantPleurodeles waltlgenome.</title>
        <authorList>
            <person name="Brown T."/>
            <person name="Elewa A."/>
            <person name="Iarovenko S."/>
            <person name="Subramanian E."/>
            <person name="Araus A.J."/>
            <person name="Petzold A."/>
            <person name="Susuki M."/>
            <person name="Suzuki K.-i.T."/>
            <person name="Hayashi T."/>
            <person name="Toyoda A."/>
            <person name="Oliveira C."/>
            <person name="Osipova E."/>
            <person name="Leigh N.D."/>
            <person name="Simon A."/>
            <person name="Yun M.H."/>
        </authorList>
    </citation>
    <scope>NUCLEOTIDE SEQUENCE</scope>
    <source>
        <strain evidence="1">20211129_DDA</strain>
        <tissue evidence="1">Liver</tissue>
    </source>
</reference>
<evidence type="ECO:0000313" key="1">
    <source>
        <dbReference type="EMBL" id="KAJ1195133.1"/>
    </source>
</evidence>
<comment type="caution">
    <text evidence="1">The sequence shown here is derived from an EMBL/GenBank/DDBJ whole genome shotgun (WGS) entry which is preliminary data.</text>
</comment>
<accession>A0AAV7V1Q7</accession>
<dbReference type="Proteomes" id="UP001066276">
    <property type="component" value="Chromosome 2_2"/>
</dbReference>
<organism evidence="1 2">
    <name type="scientific">Pleurodeles waltl</name>
    <name type="common">Iberian ribbed newt</name>
    <dbReference type="NCBI Taxonomy" id="8319"/>
    <lineage>
        <taxon>Eukaryota</taxon>
        <taxon>Metazoa</taxon>
        <taxon>Chordata</taxon>
        <taxon>Craniata</taxon>
        <taxon>Vertebrata</taxon>
        <taxon>Euteleostomi</taxon>
        <taxon>Amphibia</taxon>
        <taxon>Batrachia</taxon>
        <taxon>Caudata</taxon>
        <taxon>Salamandroidea</taxon>
        <taxon>Salamandridae</taxon>
        <taxon>Pleurodelinae</taxon>
        <taxon>Pleurodeles</taxon>
    </lineage>
</organism>
<dbReference type="EMBL" id="JANPWB010000004">
    <property type="protein sequence ID" value="KAJ1195133.1"/>
    <property type="molecule type" value="Genomic_DNA"/>
</dbReference>
<proteinExistence type="predicted"/>
<dbReference type="AlphaFoldDB" id="A0AAV7V1Q7"/>
<evidence type="ECO:0000313" key="2">
    <source>
        <dbReference type="Proteomes" id="UP001066276"/>
    </source>
</evidence>
<name>A0AAV7V1Q7_PLEWA</name>
<gene>
    <name evidence="1" type="ORF">NDU88_004415</name>
</gene>
<keyword evidence="2" id="KW-1185">Reference proteome</keyword>